<evidence type="ECO:0000313" key="4">
    <source>
        <dbReference type="Proteomes" id="UP000198992"/>
    </source>
</evidence>
<feature type="transmembrane region" description="Helical" evidence="1">
    <location>
        <begin position="81"/>
        <end position="105"/>
    </location>
</feature>
<gene>
    <name evidence="3" type="ORF">SAMN05444164_6427</name>
</gene>
<dbReference type="SUPFAM" id="SSF54637">
    <property type="entry name" value="Thioesterase/thiol ester dehydrase-isomerase"/>
    <property type="match status" value="1"/>
</dbReference>
<evidence type="ECO:0000256" key="1">
    <source>
        <dbReference type="SAM" id="Phobius"/>
    </source>
</evidence>
<dbReference type="Proteomes" id="UP000198992">
    <property type="component" value="Unassembled WGS sequence"/>
</dbReference>
<dbReference type="GO" id="GO:0016790">
    <property type="term" value="F:thiolester hydrolase activity"/>
    <property type="evidence" value="ECO:0007669"/>
    <property type="project" value="UniProtKB-ARBA"/>
</dbReference>
<keyword evidence="1" id="KW-0472">Membrane</keyword>
<keyword evidence="1" id="KW-1133">Transmembrane helix</keyword>
<name>A0A1H5EXZ0_9BRAD</name>
<dbReference type="Pfam" id="PF03061">
    <property type="entry name" value="4HBT"/>
    <property type="match status" value="1"/>
</dbReference>
<keyword evidence="1" id="KW-0812">Transmembrane</keyword>
<accession>A0A1H5EXZ0</accession>
<evidence type="ECO:0000259" key="2">
    <source>
        <dbReference type="Pfam" id="PF03061"/>
    </source>
</evidence>
<feature type="domain" description="Thioesterase" evidence="2">
    <location>
        <begin position="69"/>
        <end position="133"/>
    </location>
</feature>
<sequence>MPEHETARSIEPLLDAEQVRRAIIRNLPSIDHHGEIVENVEPNAIRVRLPYQQAFMGAELWQDGSGSVFSGPMVMGLADTTMYGCVLAALGANVIPVMAAFNITFLRPARASDLIAEARIVRRGRRLQYLECWLTPDGEPDPCAHITSTYRVAVRPER</sequence>
<dbReference type="Gene3D" id="3.10.129.10">
    <property type="entry name" value="Hotdog Thioesterase"/>
    <property type="match status" value="1"/>
</dbReference>
<dbReference type="InterPro" id="IPR006683">
    <property type="entry name" value="Thioestr_dom"/>
</dbReference>
<evidence type="ECO:0000313" key="3">
    <source>
        <dbReference type="EMBL" id="SED96001.1"/>
    </source>
</evidence>
<dbReference type="OrthoDB" id="9805304at2"/>
<reference evidence="3 4" key="1">
    <citation type="submission" date="2016-10" db="EMBL/GenBank/DDBJ databases">
        <authorList>
            <person name="de Groot N.N."/>
        </authorList>
    </citation>
    <scope>NUCLEOTIDE SEQUENCE [LARGE SCALE GENOMIC DNA]</scope>
    <source>
        <strain evidence="3 4">MT12</strain>
    </source>
</reference>
<dbReference type="CDD" id="cd03443">
    <property type="entry name" value="PaaI_thioesterase"/>
    <property type="match status" value="1"/>
</dbReference>
<dbReference type="AlphaFoldDB" id="A0A1H5EXZ0"/>
<dbReference type="InterPro" id="IPR029069">
    <property type="entry name" value="HotDog_dom_sf"/>
</dbReference>
<proteinExistence type="predicted"/>
<dbReference type="EMBL" id="FNTH01000001">
    <property type="protein sequence ID" value="SED96001.1"/>
    <property type="molecule type" value="Genomic_DNA"/>
</dbReference>
<dbReference type="RefSeq" id="WP_092123647.1">
    <property type="nucleotide sequence ID" value="NZ_FNTH01000001.1"/>
</dbReference>
<protein>
    <submittedName>
        <fullName evidence="3">Uncharacterized domain 1-containing protein</fullName>
    </submittedName>
</protein>
<organism evidence="3 4">
    <name type="scientific">Bradyrhizobium erythrophlei</name>
    <dbReference type="NCBI Taxonomy" id="1437360"/>
    <lineage>
        <taxon>Bacteria</taxon>
        <taxon>Pseudomonadati</taxon>
        <taxon>Pseudomonadota</taxon>
        <taxon>Alphaproteobacteria</taxon>
        <taxon>Hyphomicrobiales</taxon>
        <taxon>Nitrobacteraceae</taxon>
        <taxon>Bradyrhizobium</taxon>
    </lineage>
</organism>